<organism evidence="1 2">
    <name type="scientific">Portunus trituberculatus</name>
    <name type="common">Swimming crab</name>
    <name type="synonym">Neptunus trituberculatus</name>
    <dbReference type="NCBI Taxonomy" id="210409"/>
    <lineage>
        <taxon>Eukaryota</taxon>
        <taxon>Metazoa</taxon>
        <taxon>Ecdysozoa</taxon>
        <taxon>Arthropoda</taxon>
        <taxon>Crustacea</taxon>
        <taxon>Multicrustacea</taxon>
        <taxon>Malacostraca</taxon>
        <taxon>Eumalacostraca</taxon>
        <taxon>Eucarida</taxon>
        <taxon>Decapoda</taxon>
        <taxon>Pleocyemata</taxon>
        <taxon>Brachyura</taxon>
        <taxon>Eubrachyura</taxon>
        <taxon>Portunoidea</taxon>
        <taxon>Portunidae</taxon>
        <taxon>Portuninae</taxon>
        <taxon>Portunus</taxon>
    </lineage>
</organism>
<sequence length="68" mass="7395">MVTECGTSPEAESSEGCNLRHGHCLSGVATCAIIEVEMIIAVQIHQDLGREDTSHKLIKIWTEKTSVT</sequence>
<reference evidence="1 2" key="1">
    <citation type="submission" date="2019-05" db="EMBL/GenBank/DDBJ databases">
        <title>Another draft genome of Portunus trituberculatus and its Hox gene families provides insights of decapod evolution.</title>
        <authorList>
            <person name="Jeong J.-H."/>
            <person name="Song I."/>
            <person name="Kim S."/>
            <person name="Choi T."/>
            <person name="Kim D."/>
            <person name="Ryu S."/>
            <person name="Kim W."/>
        </authorList>
    </citation>
    <scope>NUCLEOTIDE SEQUENCE [LARGE SCALE GENOMIC DNA]</scope>
    <source>
        <tissue evidence="1">Muscle</tissue>
    </source>
</reference>
<evidence type="ECO:0000313" key="1">
    <source>
        <dbReference type="EMBL" id="MPC82274.1"/>
    </source>
</evidence>
<dbReference type="AlphaFoldDB" id="A0A5B7IPY6"/>
<accession>A0A5B7IPY6</accession>
<protein>
    <submittedName>
        <fullName evidence="1">Uncharacterized protein</fullName>
    </submittedName>
</protein>
<proteinExistence type="predicted"/>
<evidence type="ECO:0000313" key="2">
    <source>
        <dbReference type="Proteomes" id="UP000324222"/>
    </source>
</evidence>
<gene>
    <name evidence="1" type="ORF">E2C01_076931</name>
</gene>
<comment type="caution">
    <text evidence="1">The sequence shown here is derived from an EMBL/GenBank/DDBJ whole genome shotgun (WGS) entry which is preliminary data.</text>
</comment>
<name>A0A5B7IPY6_PORTR</name>
<dbReference type="Proteomes" id="UP000324222">
    <property type="component" value="Unassembled WGS sequence"/>
</dbReference>
<dbReference type="EMBL" id="VSRR010059284">
    <property type="protein sequence ID" value="MPC82274.1"/>
    <property type="molecule type" value="Genomic_DNA"/>
</dbReference>
<keyword evidence="2" id="KW-1185">Reference proteome</keyword>